<keyword evidence="2" id="KW-0805">Transcription regulation</keyword>
<dbReference type="InterPro" id="IPR001789">
    <property type="entry name" value="Sig_transdc_resp-reg_receiver"/>
</dbReference>
<dbReference type="AlphaFoldDB" id="A0A7I8CZX4"/>
<dbReference type="GO" id="GO:0000156">
    <property type="term" value="F:phosphorelay response regulator activity"/>
    <property type="evidence" value="ECO:0007669"/>
    <property type="project" value="TreeGrafter"/>
</dbReference>
<evidence type="ECO:0000256" key="5">
    <source>
        <dbReference type="ARBA" id="ARBA00024867"/>
    </source>
</evidence>
<evidence type="ECO:0000256" key="4">
    <source>
        <dbReference type="ARBA" id="ARBA00023163"/>
    </source>
</evidence>
<feature type="domain" description="Response regulatory" evidence="8">
    <location>
        <begin position="3"/>
        <end position="116"/>
    </location>
</feature>
<sequence length="222" mass="25104">MPKLMLVEDDPSIREELALLLRNNRYDVVIPPSFYQVADFVKQEKPDLILLDINLPGKDGFQMCTEIRGFSSVPIIFVTSRATDMDELSSITLGGDDFITKPYNSSILLARIAALLKRAYPDSFADHGLTYRGLDLNVAAGTVSYQGRSVELTKNELKILHYLFLHHGLIVSRADIIEYLWDNEMFVDDNTLSVNVTRIRRKLETIGMGDLISTKRGQGYMI</sequence>
<evidence type="ECO:0000313" key="11">
    <source>
        <dbReference type="Proteomes" id="UP000593890"/>
    </source>
</evidence>
<dbReference type="RefSeq" id="WP_215533561.1">
    <property type="nucleotide sequence ID" value="NZ_AP023321.1"/>
</dbReference>
<evidence type="ECO:0000256" key="2">
    <source>
        <dbReference type="ARBA" id="ARBA00023015"/>
    </source>
</evidence>
<evidence type="ECO:0000256" key="1">
    <source>
        <dbReference type="ARBA" id="ARBA00018672"/>
    </source>
</evidence>
<dbReference type="Proteomes" id="UP000593890">
    <property type="component" value="Chromosome"/>
</dbReference>
<dbReference type="GO" id="GO:0006355">
    <property type="term" value="P:regulation of DNA-templated transcription"/>
    <property type="evidence" value="ECO:0007669"/>
    <property type="project" value="InterPro"/>
</dbReference>
<dbReference type="GO" id="GO:0005829">
    <property type="term" value="C:cytosol"/>
    <property type="evidence" value="ECO:0007669"/>
    <property type="project" value="TreeGrafter"/>
</dbReference>
<accession>A0A7I8CZX4</accession>
<dbReference type="InterPro" id="IPR011006">
    <property type="entry name" value="CheY-like_superfamily"/>
</dbReference>
<dbReference type="EMBL" id="AP023321">
    <property type="protein sequence ID" value="BCI60058.1"/>
    <property type="molecule type" value="Genomic_DNA"/>
</dbReference>
<protein>
    <recommendedName>
        <fullName evidence="1">Stage 0 sporulation protein A homolog</fullName>
    </recommendedName>
</protein>
<dbReference type="CDD" id="cd00383">
    <property type="entry name" value="trans_reg_C"/>
    <property type="match status" value="1"/>
</dbReference>
<dbReference type="KEGG" id="sman:C12CBH8_06970"/>
<dbReference type="SMART" id="SM00448">
    <property type="entry name" value="REC"/>
    <property type="match status" value="1"/>
</dbReference>
<dbReference type="PROSITE" id="PS50110">
    <property type="entry name" value="RESPONSE_REGULATORY"/>
    <property type="match status" value="1"/>
</dbReference>
<dbReference type="GO" id="GO:0000976">
    <property type="term" value="F:transcription cis-regulatory region binding"/>
    <property type="evidence" value="ECO:0007669"/>
    <property type="project" value="TreeGrafter"/>
</dbReference>
<feature type="DNA-binding region" description="OmpR/PhoB-type" evidence="7">
    <location>
        <begin position="126"/>
        <end position="222"/>
    </location>
</feature>
<dbReference type="InterPro" id="IPR039420">
    <property type="entry name" value="WalR-like"/>
</dbReference>
<dbReference type="PROSITE" id="PS51755">
    <property type="entry name" value="OMPR_PHOB"/>
    <property type="match status" value="1"/>
</dbReference>
<dbReference type="Pfam" id="PF00486">
    <property type="entry name" value="Trans_reg_C"/>
    <property type="match status" value="1"/>
</dbReference>
<dbReference type="SUPFAM" id="SSF52172">
    <property type="entry name" value="CheY-like"/>
    <property type="match status" value="1"/>
</dbReference>
<keyword evidence="11" id="KW-1185">Reference proteome</keyword>
<reference evidence="11" key="1">
    <citation type="submission" date="2020-07" db="EMBL/GenBank/DDBJ databases">
        <title>Complete genome sequencing of Clostridia bacterium strain 12CBH8.</title>
        <authorList>
            <person name="Sakamoto M."/>
            <person name="Murakami T."/>
            <person name="Mori H."/>
        </authorList>
    </citation>
    <scope>NUCLEOTIDE SEQUENCE [LARGE SCALE GENOMIC DNA]</scope>
    <source>
        <strain evidence="11">12CBH8</strain>
    </source>
</reference>
<comment type="function">
    <text evidence="5">May play the central regulatory role in sporulation. It may be an element of the effector pathway responsible for the activation of sporulation genes in response to nutritional stress. Spo0A may act in concert with spo0H (a sigma factor) to control the expression of some genes that are critical to the sporulation process.</text>
</comment>
<evidence type="ECO:0000259" key="9">
    <source>
        <dbReference type="PROSITE" id="PS51755"/>
    </source>
</evidence>
<dbReference type="PANTHER" id="PTHR48111:SF43">
    <property type="entry name" value="STAGE 0 SPORULATION PROTEIN A HOMOLOG"/>
    <property type="match status" value="1"/>
</dbReference>
<dbReference type="Gene3D" id="3.40.50.2300">
    <property type="match status" value="1"/>
</dbReference>
<organism evidence="10 11">
    <name type="scientific">Solibaculum mannosilyticum</name>
    <dbReference type="NCBI Taxonomy" id="2780922"/>
    <lineage>
        <taxon>Bacteria</taxon>
        <taxon>Bacillati</taxon>
        <taxon>Bacillota</taxon>
        <taxon>Clostridia</taxon>
        <taxon>Eubacteriales</taxon>
        <taxon>Oscillospiraceae</taxon>
        <taxon>Solibaculum</taxon>
    </lineage>
</organism>
<evidence type="ECO:0000256" key="7">
    <source>
        <dbReference type="PROSITE-ProRule" id="PRU01091"/>
    </source>
</evidence>
<feature type="domain" description="OmpR/PhoB-type" evidence="9">
    <location>
        <begin position="126"/>
        <end position="222"/>
    </location>
</feature>
<dbReference type="SMART" id="SM00862">
    <property type="entry name" value="Trans_reg_C"/>
    <property type="match status" value="1"/>
</dbReference>
<keyword evidence="4" id="KW-0804">Transcription</keyword>
<evidence type="ECO:0000256" key="3">
    <source>
        <dbReference type="ARBA" id="ARBA00023125"/>
    </source>
</evidence>
<dbReference type="Pfam" id="PF00072">
    <property type="entry name" value="Response_reg"/>
    <property type="match status" value="1"/>
</dbReference>
<feature type="modified residue" description="4-aspartylphosphate" evidence="6">
    <location>
        <position position="52"/>
    </location>
</feature>
<gene>
    <name evidence="10" type="ORF">C12CBH8_06970</name>
</gene>
<name>A0A7I8CZX4_9FIRM</name>
<dbReference type="PANTHER" id="PTHR48111">
    <property type="entry name" value="REGULATOR OF RPOS"/>
    <property type="match status" value="1"/>
</dbReference>
<dbReference type="Gene3D" id="1.10.10.10">
    <property type="entry name" value="Winged helix-like DNA-binding domain superfamily/Winged helix DNA-binding domain"/>
    <property type="match status" value="1"/>
</dbReference>
<proteinExistence type="predicted"/>
<evidence type="ECO:0000256" key="6">
    <source>
        <dbReference type="PROSITE-ProRule" id="PRU00169"/>
    </source>
</evidence>
<dbReference type="InterPro" id="IPR001867">
    <property type="entry name" value="OmpR/PhoB-type_DNA-bd"/>
</dbReference>
<keyword evidence="6" id="KW-0597">Phosphoprotein</keyword>
<dbReference type="InterPro" id="IPR036388">
    <property type="entry name" value="WH-like_DNA-bd_sf"/>
</dbReference>
<evidence type="ECO:0000259" key="8">
    <source>
        <dbReference type="PROSITE" id="PS50110"/>
    </source>
</evidence>
<keyword evidence="3 7" id="KW-0238">DNA-binding</keyword>
<dbReference type="GO" id="GO:0032993">
    <property type="term" value="C:protein-DNA complex"/>
    <property type="evidence" value="ECO:0007669"/>
    <property type="project" value="TreeGrafter"/>
</dbReference>
<evidence type="ECO:0000313" key="10">
    <source>
        <dbReference type="EMBL" id="BCI60058.1"/>
    </source>
</evidence>